<feature type="transmembrane region" description="Helical" evidence="1">
    <location>
        <begin position="83"/>
        <end position="103"/>
    </location>
</feature>
<comment type="caution">
    <text evidence="2">The sequence shown here is derived from an EMBL/GenBank/DDBJ whole genome shotgun (WGS) entry which is preliminary data.</text>
</comment>
<feature type="transmembrane region" description="Helical" evidence="1">
    <location>
        <begin position="109"/>
        <end position="130"/>
    </location>
</feature>
<keyword evidence="1" id="KW-0472">Membrane</keyword>
<organism evidence="2 3">
    <name type="scientific">Hydrotalea sandarakina</name>
    <dbReference type="NCBI Taxonomy" id="1004304"/>
    <lineage>
        <taxon>Bacteria</taxon>
        <taxon>Pseudomonadati</taxon>
        <taxon>Bacteroidota</taxon>
        <taxon>Chitinophagia</taxon>
        <taxon>Chitinophagales</taxon>
        <taxon>Chitinophagaceae</taxon>
        <taxon>Hydrotalea</taxon>
    </lineage>
</organism>
<keyword evidence="1" id="KW-0812">Transmembrane</keyword>
<sequence length="146" mass="18020">MDFTEVLNEIDENTSNEMKKKIHFYSLRNFLLYYPHVKKEKNKITSLINEYLEFIKINNYDISNEVSKELYFRYINRLGIYYVRYYGFSAILPTFMIFIFMIVPNILVWYFLNSIYLTTILVFLCFYFIIKNYIKGYRKKVYGYQY</sequence>
<dbReference type="RefSeq" id="WP_111297326.1">
    <property type="nucleotide sequence ID" value="NZ_QKZV01000024.1"/>
</dbReference>
<accession>A0A2W7REM0</accession>
<keyword evidence="3" id="KW-1185">Reference proteome</keyword>
<keyword evidence="1" id="KW-1133">Transmembrane helix</keyword>
<dbReference type="AlphaFoldDB" id="A0A2W7REM0"/>
<evidence type="ECO:0000313" key="2">
    <source>
        <dbReference type="EMBL" id="PZX59398.1"/>
    </source>
</evidence>
<protein>
    <submittedName>
        <fullName evidence="2">Uncharacterized protein</fullName>
    </submittedName>
</protein>
<evidence type="ECO:0000313" key="3">
    <source>
        <dbReference type="Proteomes" id="UP000249720"/>
    </source>
</evidence>
<proteinExistence type="predicted"/>
<gene>
    <name evidence="2" type="ORF">LX80_02862</name>
</gene>
<evidence type="ECO:0000256" key="1">
    <source>
        <dbReference type="SAM" id="Phobius"/>
    </source>
</evidence>
<dbReference type="EMBL" id="QKZV01000024">
    <property type="protein sequence ID" value="PZX59398.1"/>
    <property type="molecule type" value="Genomic_DNA"/>
</dbReference>
<reference evidence="2 3" key="1">
    <citation type="submission" date="2018-06" db="EMBL/GenBank/DDBJ databases">
        <title>Genomic Encyclopedia of Archaeal and Bacterial Type Strains, Phase II (KMG-II): from individual species to whole genera.</title>
        <authorList>
            <person name="Goeker M."/>
        </authorList>
    </citation>
    <scope>NUCLEOTIDE SEQUENCE [LARGE SCALE GENOMIC DNA]</scope>
    <source>
        <strain evidence="2 3">DSM 23241</strain>
    </source>
</reference>
<name>A0A2W7REM0_9BACT</name>
<dbReference type="Proteomes" id="UP000249720">
    <property type="component" value="Unassembled WGS sequence"/>
</dbReference>